<dbReference type="EMBL" id="BGPR01054366">
    <property type="protein sequence ID" value="GBO31143.1"/>
    <property type="molecule type" value="Genomic_DNA"/>
</dbReference>
<sequence>PINVRSFFGVLHKPVEYVKQAIHISSEMEFLEHWKEKAIVKIENLWNLEQMIQNDGIQTNSKSKTLCADSNLTPILEASGRLENRKSAEWMRNWGGSKSYGSALWSLRE</sequence>
<comment type="caution">
    <text evidence="1">The sequence shown here is derived from an EMBL/GenBank/DDBJ whole genome shotgun (WGS) entry which is preliminary data.</text>
</comment>
<protein>
    <submittedName>
        <fullName evidence="1">Uncharacterized protein</fullName>
    </submittedName>
</protein>
<feature type="non-terminal residue" evidence="1">
    <location>
        <position position="1"/>
    </location>
</feature>
<name>A0A4Y2W0B3_ARAVE</name>
<organism evidence="1 2">
    <name type="scientific">Araneus ventricosus</name>
    <name type="common">Orbweaver spider</name>
    <name type="synonym">Epeira ventricosa</name>
    <dbReference type="NCBI Taxonomy" id="182803"/>
    <lineage>
        <taxon>Eukaryota</taxon>
        <taxon>Metazoa</taxon>
        <taxon>Ecdysozoa</taxon>
        <taxon>Arthropoda</taxon>
        <taxon>Chelicerata</taxon>
        <taxon>Arachnida</taxon>
        <taxon>Araneae</taxon>
        <taxon>Araneomorphae</taxon>
        <taxon>Entelegynae</taxon>
        <taxon>Araneoidea</taxon>
        <taxon>Araneidae</taxon>
        <taxon>Araneus</taxon>
    </lineage>
</organism>
<reference evidence="1 2" key="1">
    <citation type="journal article" date="2019" name="Sci. Rep.">
        <title>Orb-weaving spider Araneus ventricosus genome elucidates the spidroin gene catalogue.</title>
        <authorList>
            <person name="Kono N."/>
            <person name="Nakamura H."/>
            <person name="Ohtoshi R."/>
            <person name="Moran D.A.P."/>
            <person name="Shinohara A."/>
            <person name="Yoshida Y."/>
            <person name="Fujiwara M."/>
            <person name="Mori M."/>
            <person name="Tomita M."/>
            <person name="Arakawa K."/>
        </authorList>
    </citation>
    <scope>NUCLEOTIDE SEQUENCE [LARGE SCALE GENOMIC DNA]</scope>
</reference>
<evidence type="ECO:0000313" key="1">
    <source>
        <dbReference type="EMBL" id="GBO31143.1"/>
    </source>
</evidence>
<accession>A0A4Y2W0B3</accession>
<proteinExistence type="predicted"/>
<evidence type="ECO:0000313" key="2">
    <source>
        <dbReference type="Proteomes" id="UP000499080"/>
    </source>
</evidence>
<dbReference type="Proteomes" id="UP000499080">
    <property type="component" value="Unassembled WGS sequence"/>
</dbReference>
<keyword evidence="2" id="KW-1185">Reference proteome</keyword>
<gene>
    <name evidence="1" type="ORF">AVEN_99421_1</name>
</gene>
<dbReference type="AlphaFoldDB" id="A0A4Y2W0B3"/>